<keyword evidence="2" id="KW-1185">Reference proteome</keyword>
<evidence type="ECO:0000313" key="1">
    <source>
        <dbReference type="EMBL" id="PWN52451.1"/>
    </source>
</evidence>
<accession>A0ACD0P317</accession>
<organism evidence="1 2">
    <name type="scientific">Violaceomyces palustris</name>
    <dbReference type="NCBI Taxonomy" id="1673888"/>
    <lineage>
        <taxon>Eukaryota</taxon>
        <taxon>Fungi</taxon>
        <taxon>Dikarya</taxon>
        <taxon>Basidiomycota</taxon>
        <taxon>Ustilaginomycotina</taxon>
        <taxon>Ustilaginomycetes</taxon>
        <taxon>Violaceomycetales</taxon>
        <taxon>Violaceomycetaceae</taxon>
        <taxon>Violaceomyces</taxon>
    </lineage>
</organism>
<dbReference type="EMBL" id="KZ819776">
    <property type="protein sequence ID" value="PWN52451.1"/>
    <property type="molecule type" value="Genomic_DNA"/>
</dbReference>
<sequence length="1052" mass="112937">MSKEKSTSASHPLPESIPSNSLNPQPLATAPAATALRPSYPLSDTTNQSSNPANQHQSKLAHKRSVRSITKQYEVSLQVKATSPILVPSAGSCSPSPSSPLESPQSFLQLLLPEHKAQAQERQGISSSGGSRISSQGSTQLVPSPSTSPVGHSGSLSHNTRSSVLLASSSYPSTLSTGSSPSLLQTASYSYVTPPQATHSVRLASPSYPSTLGSLKLIDKGRSQEEKINQFPRTDFSPATMMQASSSSGLELSLHGLERGDSQSSFKSMSSGTTESFDEENDTVADLGSQPPSSLGRSKSNGSGKDPSQMTPAERREHSRRHSRVHSRNLSVFFPRPGTDAEREADEDRAADAFLGSYRPASTHSAPITPPSHHTASSSRPHITVSTDPSTLSPRSAALAQVQASTYYTPKSTGLSPSNLDGDLSPSPTKSRRGHHHVRSVSHVAMFDGPSSNTLSPASATLFGGVSMGHASSAGSFSDGSKSPSLYATTPTYEVGDPFTSSRSPSGPDHDHQHGEKHHSHDHRPIPNKSLASLPSRFLMALSFVPRASRPLFIFGLLHFLLGASLWVSGQAVDSLAATGLGYLVVFDSMGVLSNVFAEWAEALEDRNHGITNFKGQPSIRKPYGTHRLSTLLHFIQTIYLLFSSVYVLKESIEHALLEGSAETSIAIGQGHDHAHAHEEEALGLALPTTLLALGTVACIFSNVILGNHAKLVAACGISTAASGYQSSQHLSVSARTGGHGRSGSVLVHPSVLASPLLVLLANPFSLTVLFFSTVLLFSGLTMPPLQVAALDKVLAGLESVSMFYVAYPASVALGKVLLQTAPPENVPQKVQLSRSLKTIEEHPLVSHVEPPQLWQLTPPTASVRQSTGGMLGSGAGSLRHGAKSASLIASVTIYLKPEASEKDCFEMTRWAWERLAPSLGAGRGLRAGEMLRGTIRAGELTIEVRREGHEVEDVDHGHDHHDGCHGHHHHHHHHHDDHHHDHKHDHKHDHHHDHHQDHRHDHQHHQNHDHHDHAAHHHHQDHEHSHHDHSLAHNLSHGHEPVGHAGKLHLH</sequence>
<name>A0ACD0P317_9BASI</name>
<dbReference type="Proteomes" id="UP000245626">
    <property type="component" value="Unassembled WGS sequence"/>
</dbReference>
<proteinExistence type="predicted"/>
<reference evidence="1 2" key="1">
    <citation type="journal article" date="2018" name="Mol. Biol. Evol.">
        <title>Broad Genomic Sampling Reveals a Smut Pathogenic Ancestry of the Fungal Clade Ustilaginomycotina.</title>
        <authorList>
            <person name="Kijpornyongpan T."/>
            <person name="Mondo S.J."/>
            <person name="Barry K."/>
            <person name="Sandor L."/>
            <person name="Lee J."/>
            <person name="Lipzen A."/>
            <person name="Pangilinan J."/>
            <person name="LaButti K."/>
            <person name="Hainaut M."/>
            <person name="Henrissat B."/>
            <person name="Grigoriev I.V."/>
            <person name="Spatafora J.W."/>
            <person name="Aime M.C."/>
        </authorList>
    </citation>
    <scope>NUCLEOTIDE SEQUENCE [LARGE SCALE GENOMIC DNA]</scope>
    <source>
        <strain evidence="1 2">SA 807</strain>
    </source>
</reference>
<protein>
    <submittedName>
        <fullName evidence="1">Uncharacterized protein</fullName>
    </submittedName>
</protein>
<evidence type="ECO:0000313" key="2">
    <source>
        <dbReference type="Proteomes" id="UP000245626"/>
    </source>
</evidence>
<gene>
    <name evidence="1" type="ORF">IE53DRAFT_312067</name>
</gene>